<dbReference type="InterPro" id="IPR001509">
    <property type="entry name" value="Epimerase_deHydtase"/>
</dbReference>
<gene>
    <name evidence="3" type="ORF">GGR25_004597</name>
</gene>
<protein>
    <submittedName>
        <fullName evidence="3">Nucleoside-diphosphate-sugar epimerase</fullName>
    </submittedName>
</protein>
<evidence type="ECO:0000313" key="3">
    <source>
        <dbReference type="EMBL" id="MBB3933524.1"/>
    </source>
</evidence>
<dbReference type="AlphaFoldDB" id="A0A840AV78"/>
<name>A0A840AV78_9HYPH</name>
<evidence type="ECO:0000259" key="2">
    <source>
        <dbReference type="Pfam" id="PF01370"/>
    </source>
</evidence>
<proteinExistence type="predicted"/>
<dbReference type="Pfam" id="PF01370">
    <property type="entry name" value="Epimerase"/>
    <property type="match status" value="1"/>
</dbReference>
<feature type="domain" description="NAD-dependent epimerase/dehydratase" evidence="2">
    <location>
        <begin position="103"/>
        <end position="213"/>
    </location>
</feature>
<accession>A0A840AV78</accession>
<evidence type="ECO:0000313" key="4">
    <source>
        <dbReference type="Proteomes" id="UP000553963"/>
    </source>
</evidence>
<evidence type="ECO:0000256" key="1">
    <source>
        <dbReference type="ARBA" id="ARBA00023027"/>
    </source>
</evidence>
<dbReference type="SUPFAM" id="SSF51735">
    <property type="entry name" value="NAD(P)-binding Rossmann-fold domains"/>
    <property type="match status" value="1"/>
</dbReference>
<comment type="caution">
    <text evidence="3">The sequence shown here is derived from an EMBL/GenBank/DDBJ whole genome shotgun (WGS) entry which is preliminary data.</text>
</comment>
<dbReference type="EMBL" id="JACIDS010000006">
    <property type="protein sequence ID" value="MBB3933524.1"/>
    <property type="molecule type" value="Genomic_DNA"/>
</dbReference>
<dbReference type="RefSeq" id="WP_183401168.1">
    <property type="nucleotide sequence ID" value="NZ_JACIDS010000006.1"/>
</dbReference>
<dbReference type="Proteomes" id="UP000553963">
    <property type="component" value="Unassembled WGS sequence"/>
</dbReference>
<sequence length="293" mass="31180">MAPRNLFVFGLGYSATAFVRRSAGDWDSIVGTVRSAEKAAALKAEGIEALLFDGERPDALIAARLRAATHLVLSIAPGEAGDPALLHFRDDLLAAPNLAWIGYLSTVGVYGDQGGGWVDEATAPNAVSERARRRVEAEAAWQALGAERGVPLALLRLAGIYGPGRNTFVNLADGTARRIVKPGQVFNRIHVDDIAAVVQAAAERHASGVFNVADNEPAPPQDVVAFAAALAGYPPLPDIPFETAQLSPMARSFYADNKRIANGRLARDLGVTLRYPTYRDALSALWADGSWRG</sequence>
<reference evidence="3 4" key="1">
    <citation type="submission" date="2020-08" db="EMBL/GenBank/DDBJ databases">
        <title>Genomic Encyclopedia of Type Strains, Phase IV (KMG-IV): sequencing the most valuable type-strain genomes for metagenomic binning, comparative biology and taxonomic classification.</title>
        <authorList>
            <person name="Goeker M."/>
        </authorList>
    </citation>
    <scope>NUCLEOTIDE SEQUENCE [LARGE SCALE GENOMIC DNA]</scope>
    <source>
        <strain evidence="3 4">DSM 25966</strain>
    </source>
</reference>
<dbReference type="PANTHER" id="PTHR43574">
    <property type="entry name" value="EPIMERASE-RELATED"/>
    <property type="match status" value="1"/>
</dbReference>
<keyword evidence="1" id="KW-0520">NAD</keyword>
<organism evidence="3 4">
    <name type="scientific">Kaistia hirudinis</name>
    <dbReference type="NCBI Taxonomy" id="1293440"/>
    <lineage>
        <taxon>Bacteria</taxon>
        <taxon>Pseudomonadati</taxon>
        <taxon>Pseudomonadota</taxon>
        <taxon>Alphaproteobacteria</taxon>
        <taxon>Hyphomicrobiales</taxon>
        <taxon>Kaistiaceae</taxon>
        <taxon>Kaistia</taxon>
    </lineage>
</organism>
<dbReference type="InterPro" id="IPR036291">
    <property type="entry name" value="NAD(P)-bd_dom_sf"/>
</dbReference>
<dbReference type="CDD" id="cd05266">
    <property type="entry name" value="SDR_a4"/>
    <property type="match status" value="1"/>
</dbReference>
<dbReference type="Gene3D" id="3.40.50.720">
    <property type="entry name" value="NAD(P)-binding Rossmann-like Domain"/>
    <property type="match status" value="1"/>
</dbReference>
<keyword evidence="4" id="KW-1185">Reference proteome</keyword>